<dbReference type="Pfam" id="PF01370">
    <property type="entry name" value="Epimerase"/>
    <property type="match status" value="1"/>
</dbReference>
<evidence type="ECO:0000313" key="3">
    <source>
        <dbReference type="EMBL" id="GIG74870.1"/>
    </source>
</evidence>
<dbReference type="InterPro" id="IPR001509">
    <property type="entry name" value="Epimerase_deHydtase"/>
</dbReference>
<accession>A0A8J3LQ95</accession>
<dbReference type="Proteomes" id="UP000653674">
    <property type="component" value="Unassembled WGS sequence"/>
</dbReference>
<evidence type="ECO:0000259" key="2">
    <source>
        <dbReference type="Pfam" id="PF01370"/>
    </source>
</evidence>
<dbReference type="EMBL" id="BONU01000023">
    <property type="protein sequence ID" value="GIG74870.1"/>
    <property type="molecule type" value="Genomic_DNA"/>
</dbReference>
<feature type="domain" description="NAD-dependent epimerase/dehydratase" evidence="2">
    <location>
        <begin position="34"/>
        <end position="166"/>
    </location>
</feature>
<comment type="caution">
    <text evidence="3">The sequence shown here is derived from an EMBL/GenBank/DDBJ whole genome shotgun (WGS) entry which is preliminary data.</text>
</comment>
<organism evidence="3 4">
    <name type="scientific">Planosporangium flavigriseum</name>
    <dbReference type="NCBI Taxonomy" id="373681"/>
    <lineage>
        <taxon>Bacteria</taxon>
        <taxon>Bacillati</taxon>
        <taxon>Actinomycetota</taxon>
        <taxon>Actinomycetes</taxon>
        <taxon>Micromonosporales</taxon>
        <taxon>Micromonosporaceae</taxon>
        <taxon>Planosporangium</taxon>
    </lineage>
</organism>
<dbReference type="Gene3D" id="3.40.50.720">
    <property type="entry name" value="NAD(P)-binding Rossmann-like Domain"/>
    <property type="match status" value="1"/>
</dbReference>
<dbReference type="AlphaFoldDB" id="A0A8J3LQ95"/>
<evidence type="ECO:0000256" key="1">
    <source>
        <dbReference type="SAM" id="MobiDB-lite"/>
    </source>
</evidence>
<proteinExistence type="predicted"/>
<reference evidence="3" key="1">
    <citation type="submission" date="2021-01" db="EMBL/GenBank/DDBJ databases">
        <title>Whole genome shotgun sequence of Planosporangium flavigriseum NBRC 105377.</title>
        <authorList>
            <person name="Komaki H."/>
            <person name="Tamura T."/>
        </authorList>
    </citation>
    <scope>NUCLEOTIDE SEQUENCE</scope>
    <source>
        <strain evidence="3">NBRC 105377</strain>
    </source>
</reference>
<protein>
    <submittedName>
        <fullName evidence="3">Reductase</fullName>
    </submittedName>
</protein>
<name>A0A8J3LQ95_9ACTN</name>
<evidence type="ECO:0000313" key="4">
    <source>
        <dbReference type="Proteomes" id="UP000653674"/>
    </source>
</evidence>
<dbReference type="SUPFAM" id="SSF51735">
    <property type="entry name" value="NAD(P)-binding Rossmann-fold domains"/>
    <property type="match status" value="1"/>
</dbReference>
<dbReference type="InterPro" id="IPR036291">
    <property type="entry name" value="NAD(P)-bd_dom_sf"/>
</dbReference>
<sequence>MRVDRDAADGLAPLRGLEFDALIDVARQPSHVRRAVAELAPRVGHAVYVSSCSAYADQRTPGQRAADAPALDPAPPEVDDPAEAESYGARKVAGERTFVDGFGADRTFICRAGLIIGPGDDTNRFDYWVTRLARGGEVLAPGSPDDLVQYIDVRDLADWLVRAGRDRLAGVYDGIGRPVGREHFLTHVAVGVASRVQLTWVDQEFLLSEGVRPWMGERSLPLWLPLPEYAGFLSRDVSASLDAGLRTRDVAETARDTIASLRTLPAAAGTDAGLSPEDEVSLLEKWHDRTS</sequence>
<feature type="region of interest" description="Disordered" evidence="1">
    <location>
        <begin position="60"/>
        <end position="83"/>
    </location>
</feature>
<keyword evidence="4" id="KW-1185">Reference proteome</keyword>
<gene>
    <name evidence="3" type="ORF">Pfl04_32740</name>
</gene>